<reference evidence="4" key="1">
    <citation type="submission" date="2017-02" db="UniProtKB">
        <authorList>
            <consortium name="WormBaseParasite"/>
        </authorList>
    </citation>
    <scope>IDENTIFICATION</scope>
</reference>
<gene>
    <name evidence="2" type="ORF">TTAC_LOCUS5399</name>
</gene>
<proteinExistence type="predicted"/>
<evidence type="ECO:0000256" key="1">
    <source>
        <dbReference type="SAM" id="MobiDB-lite"/>
    </source>
</evidence>
<accession>A0A0R3WXC5</accession>
<evidence type="ECO:0000313" key="3">
    <source>
        <dbReference type="Proteomes" id="UP000274429"/>
    </source>
</evidence>
<reference evidence="2 3" key="2">
    <citation type="submission" date="2018-11" db="EMBL/GenBank/DDBJ databases">
        <authorList>
            <consortium name="Pathogen Informatics"/>
        </authorList>
    </citation>
    <scope>NUCLEOTIDE SEQUENCE [LARGE SCALE GENOMIC DNA]</scope>
</reference>
<sequence length="254" mass="30259">MQKHKYSDLVDPYQQHQSQCLYETWSTDNRPSTYHGRHPRGDMFHAHSYHNYRQRYNMEIPASTLETTHPQYYPRRSRSGRHLRATRSMSDENDCFEGRENLTRIPNSTESTESERQQNSLHQPLFASTKSTLDLRTEESHRRGRHVCRWHRSSPSRQYTNSRVSLMRRSKSLGRSHNLTLISSSSNDEGISKAYFQRLQEREQSKDQFSGVGDVMNQGFSRRWRQFKVPLSSMDCSPDWKQREQHRSDKLRVY</sequence>
<dbReference type="STRING" id="6205.A0A0R3WXC5"/>
<name>A0A0R3WXC5_HYDTA</name>
<protein>
    <submittedName>
        <fullName evidence="4">Small conductance calcium-activated potassium channel protein</fullName>
    </submittedName>
</protein>
<dbReference type="WBParaSite" id="TTAC_0000541501-mRNA-1">
    <property type="protein sequence ID" value="TTAC_0000541501-mRNA-1"/>
    <property type="gene ID" value="TTAC_0000541501"/>
</dbReference>
<feature type="region of interest" description="Disordered" evidence="1">
    <location>
        <begin position="105"/>
        <end position="128"/>
    </location>
</feature>
<dbReference type="EMBL" id="UYWX01007350">
    <property type="protein sequence ID" value="VDM26893.1"/>
    <property type="molecule type" value="Genomic_DNA"/>
</dbReference>
<dbReference type="OrthoDB" id="4158657at2759"/>
<dbReference type="Proteomes" id="UP000274429">
    <property type="component" value="Unassembled WGS sequence"/>
</dbReference>
<organism evidence="4">
    <name type="scientific">Hydatigena taeniaeformis</name>
    <name type="common">Feline tapeworm</name>
    <name type="synonym">Taenia taeniaeformis</name>
    <dbReference type="NCBI Taxonomy" id="6205"/>
    <lineage>
        <taxon>Eukaryota</taxon>
        <taxon>Metazoa</taxon>
        <taxon>Spiralia</taxon>
        <taxon>Lophotrochozoa</taxon>
        <taxon>Platyhelminthes</taxon>
        <taxon>Cestoda</taxon>
        <taxon>Eucestoda</taxon>
        <taxon>Cyclophyllidea</taxon>
        <taxon>Taeniidae</taxon>
        <taxon>Hydatigera</taxon>
    </lineage>
</organism>
<evidence type="ECO:0000313" key="4">
    <source>
        <dbReference type="WBParaSite" id="TTAC_0000541501-mRNA-1"/>
    </source>
</evidence>
<evidence type="ECO:0000313" key="2">
    <source>
        <dbReference type="EMBL" id="VDM26893.1"/>
    </source>
</evidence>
<dbReference type="AlphaFoldDB" id="A0A0R3WXC5"/>
<feature type="region of interest" description="Disordered" evidence="1">
    <location>
        <begin position="235"/>
        <end position="254"/>
    </location>
</feature>
<feature type="compositionally biased region" description="Basic and acidic residues" evidence="1">
    <location>
        <begin position="238"/>
        <end position="254"/>
    </location>
</feature>
<keyword evidence="3" id="KW-1185">Reference proteome</keyword>